<gene>
    <name evidence="3" type="ORF">ACFOMG_01605</name>
</gene>
<accession>A0ABV7VNG8</accession>
<dbReference type="InterPro" id="IPR035901">
    <property type="entry name" value="GIY-YIG_endonuc_sf"/>
</dbReference>
<evidence type="ECO:0000259" key="2">
    <source>
        <dbReference type="PROSITE" id="PS50164"/>
    </source>
</evidence>
<dbReference type="PROSITE" id="PS50164">
    <property type="entry name" value="GIY_YIG"/>
    <property type="match status" value="1"/>
</dbReference>
<evidence type="ECO:0000256" key="1">
    <source>
        <dbReference type="ARBA" id="ARBA00007435"/>
    </source>
</evidence>
<dbReference type="Proteomes" id="UP001595722">
    <property type="component" value="Unassembled WGS sequence"/>
</dbReference>
<dbReference type="Pfam" id="PF01541">
    <property type="entry name" value="GIY-YIG"/>
    <property type="match status" value="1"/>
</dbReference>
<reference evidence="4" key="1">
    <citation type="journal article" date="2019" name="Int. J. Syst. Evol. Microbiol.">
        <title>The Global Catalogue of Microorganisms (GCM) 10K type strain sequencing project: providing services to taxonomists for standard genome sequencing and annotation.</title>
        <authorList>
            <consortium name="The Broad Institute Genomics Platform"/>
            <consortium name="The Broad Institute Genome Sequencing Center for Infectious Disease"/>
            <person name="Wu L."/>
            <person name="Ma J."/>
        </authorList>
    </citation>
    <scope>NUCLEOTIDE SEQUENCE [LARGE SCALE GENOMIC DNA]</scope>
    <source>
        <strain evidence="4">KCTC 42424</strain>
    </source>
</reference>
<dbReference type="SUPFAM" id="SSF82771">
    <property type="entry name" value="GIY-YIG endonuclease"/>
    <property type="match status" value="1"/>
</dbReference>
<sequence>MLPVQQTESPAAQGWWLYLIRMASGRLYCGISTDVARRLKEHQGSAKGARALRGKGPLTLEFSQLVGDRSRALRLEYRIKRWSKADKEKLIRGEKTLADDVEAVVAD</sequence>
<dbReference type="CDD" id="cd10456">
    <property type="entry name" value="GIY-YIG_UPF0213"/>
    <property type="match status" value="1"/>
</dbReference>
<evidence type="ECO:0000313" key="3">
    <source>
        <dbReference type="EMBL" id="MFC3678805.1"/>
    </source>
</evidence>
<dbReference type="RefSeq" id="WP_376864353.1">
    <property type="nucleotide sequence ID" value="NZ_JBHRYB010000001.1"/>
</dbReference>
<feature type="domain" description="GIY-YIG" evidence="2">
    <location>
        <begin position="13"/>
        <end position="89"/>
    </location>
</feature>
<dbReference type="InterPro" id="IPR000305">
    <property type="entry name" value="GIY-YIG_endonuc"/>
</dbReference>
<keyword evidence="4" id="KW-1185">Reference proteome</keyword>
<dbReference type="EMBL" id="JBHRYB010000001">
    <property type="protein sequence ID" value="MFC3678805.1"/>
    <property type="molecule type" value="Genomic_DNA"/>
</dbReference>
<evidence type="ECO:0000313" key="4">
    <source>
        <dbReference type="Proteomes" id="UP001595722"/>
    </source>
</evidence>
<dbReference type="PANTHER" id="PTHR34477">
    <property type="entry name" value="UPF0213 PROTEIN YHBQ"/>
    <property type="match status" value="1"/>
</dbReference>
<protein>
    <submittedName>
        <fullName evidence="3">GIY-YIG nuclease family protein</fullName>
    </submittedName>
</protein>
<dbReference type="Gene3D" id="3.40.1440.10">
    <property type="entry name" value="GIY-YIG endonuclease"/>
    <property type="match status" value="1"/>
</dbReference>
<comment type="caution">
    <text evidence="3">The sequence shown here is derived from an EMBL/GenBank/DDBJ whole genome shotgun (WGS) entry which is preliminary data.</text>
</comment>
<organism evidence="3 4">
    <name type="scientific">Bacterioplanoides pacificum</name>
    <dbReference type="NCBI Taxonomy" id="1171596"/>
    <lineage>
        <taxon>Bacteria</taxon>
        <taxon>Pseudomonadati</taxon>
        <taxon>Pseudomonadota</taxon>
        <taxon>Gammaproteobacteria</taxon>
        <taxon>Oceanospirillales</taxon>
        <taxon>Oceanospirillaceae</taxon>
        <taxon>Bacterioplanoides</taxon>
    </lineage>
</organism>
<proteinExistence type="inferred from homology"/>
<dbReference type="InterPro" id="IPR050190">
    <property type="entry name" value="UPF0213_domain"/>
</dbReference>
<name>A0ABV7VNG8_9GAMM</name>
<comment type="similarity">
    <text evidence="1">Belongs to the UPF0213 family.</text>
</comment>
<dbReference type="PANTHER" id="PTHR34477:SF1">
    <property type="entry name" value="UPF0213 PROTEIN YHBQ"/>
    <property type="match status" value="1"/>
</dbReference>